<feature type="active site" description="Nucleophile" evidence="3">
    <location>
        <position position="47"/>
    </location>
</feature>
<dbReference type="SUPFAM" id="SSF52151">
    <property type="entry name" value="FabD/lysophospholipase-like"/>
    <property type="match status" value="1"/>
</dbReference>
<dbReference type="EMBL" id="CP002691">
    <property type="protein sequence ID" value="AEE49583.1"/>
    <property type="molecule type" value="Genomic_DNA"/>
</dbReference>
<keyword evidence="3" id="KW-0378">Hydrolase</keyword>
<dbReference type="KEGG" id="hhy:Halhy_1694"/>
<dbReference type="eggNOG" id="COG3621">
    <property type="taxonomic scope" value="Bacteria"/>
</dbReference>
<dbReference type="HOGENOM" id="CLU_000288_144_9_10"/>
<keyword evidence="2 3" id="KW-0443">Lipid metabolism</keyword>
<dbReference type="GO" id="GO:0016042">
    <property type="term" value="P:lipid catabolic process"/>
    <property type="evidence" value="ECO:0007669"/>
    <property type="project" value="UniProtKB-UniRule"/>
</dbReference>
<dbReference type="AlphaFoldDB" id="F4L1S4"/>
<dbReference type="InterPro" id="IPR016035">
    <property type="entry name" value="Acyl_Trfase/lysoPLipase"/>
</dbReference>
<feature type="active site" description="Proton acceptor" evidence="3">
    <location>
        <position position="191"/>
    </location>
</feature>
<proteinExistence type="inferred from homology"/>
<dbReference type="STRING" id="760192.Halhy_1694"/>
<keyword evidence="6" id="KW-1185">Reference proteome</keyword>
<dbReference type="RefSeq" id="WP_013764137.1">
    <property type="nucleotide sequence ID" value="NC_015510.1"/>
</dbReference>
<dbReference type="OrthoDB" id="9807112at2"/>
<dbReference type="PANTHER" id="PTHR32176">
    <property type="entry name" value="XYLOSE ISOMERASE"/>
    <property type="match status" value="1"/>
</dbReference>
<evidence type="ECO:0000313" key="6">
    <source>
        <dbReference type="Proteomes" id="UP000008461"/>
    </source>
</evidence>
<feature type="short sequence motif" description="DGA/G" evidence="3">
    <location>
        <begin position="191"/>
        <end position="193"/>
    </location>
</feature>
<reference key="2">
    <citation type="submission" date="2011-04" db="EMBL/GenBank/DDBJ databases">
        <title>Complete sequence of chromosome of Haliscomenobacter hydrossis DSM 1100.</title>
        <authorList>
            <consortium name="US DOE Joint Genome Institute (JGI-PGF)"/>
            <person name="Lucas S."/>
            <person name="Han J."/>
            <person name="Lapidus A."/>
            <person name="Bruce D."/>
            <person name="Goodwin L."/>
            <person name="Pitluck S."/>
            <person name="Peters L."/>
            <person name="Kyrpides N."/>
            <person name="Mavromatis K."/>
            <person name="Ivanova N."/>
            <person name="Ovchinnikova G."/>
            <person name="Pagani I."/>
            <person name="Daligault H."/>
            <person name="Detter J.C."/>
            <person name="Han C."/>
            <person name="Land M."/>
            <person name="Hauser L."/>
            <person name="Markowitz V."/>
            <person name="Cheng J.-F."/>
            <person name="Hugenholtz P."/>
            <person name="Woyke T."/>
            <person name="Wu D."/>
            <person name="Verbarg S."/>
            <person name="Frueling A."/>
            <person name="Brambilla E."/>
            <person name="Klenk H.-P."/>
            <person name="Eisen J.A."/>
        </authorList>
    </citation>
    <scope>NUCLEOTIDE SEQUENCE</scope>
    <source>
        <strain>DSM 1100</strain>
    </source>
</reference>
<organism evidence="5 6">
    <name type="scientific">Haliscomenobacter hydrossis (strain ATCC 27775 / DSM 1100 / LMG 10767 / O)</name>
    <dbReference type="NCBI Taxonomy" id="760192"/>
    <lineage>
        <taxon>Bacteria</taxon>
        <taxon>Pseudomonadati</taxon>
        <taxon>Bacteroidota</taxon>
        <taxon>Saprospiria</taxon>
        <taxon>Saprospirales</taxon>
        <taxon>Haliscomenobacteraceae</taxon>
        <taxon>Haliscomenobacter</taxon>
    </lineage>
</organism>
<dbReference type="GO" id="GO:0047372">
    <property type="term" value="F:monoacylglycerol lipase activity"/>
    <property type="evidence" value="ECO:0007669"/>
    <property type="project" value="TreeGrafter"/>
</dbReference>
<comment type="similarity">
    <text evidence="1">Belongs to the patatin family.</text>
</comment>
<dbReference type="PANTHER" id="PTHR32176:SF92">
    <property type="entry name" value="XYLOSE ISOMERASE"/>
    <property type="match status" value="1"/>
</dbReference>
<feature type="domain" description="PNPLA" evidence="4">
    <location>
        <begin position="9"/>
        <end position="204"/>
    </location>
</feature>
<reference evidence="5 6" key="1">
    <citation type="journal article" date="2011" name="Stand. Genomic Sci.">
        <title>Complete genome sequence of Haliscomenobacter hydrossis type strain (O).</title>
        <authorList>
            <consortium name="US DOE Joint Genome Institute (JGI-PGF)"/>
            <person name="Daligault H."/>
            <person name="Lapidus A."/>
            <person name="Zeytun A."/>
            <person name="Nolan M."/>
            <person name="Lucas S."/>
            <person name="Del Rio T.G."/>
            <person name="Tice H."/>
            <person name="Cheng J.F."/>
            <person name="Tapia R."/>
            <person name="Han C."/>
            <person name="Goodwin L."/>
            <person name="Pitluck S."/>
            <person name="Liolios K."/>
            <person name="Pagani I."/>
            <person name="Ivanova N."/>
            <person name="Huntemann M."/>
            <person name="Mavromatis K."/>
            <person name="Mikhailova N."/>
            <person name="Pati A."/>
            <person name="Chen A."/>
            <person name="Palaniappan K."/>
            <person name="Land M."/>
            <person name="Hauser L."/>
            <person name="Brambilla E.M."/>
            <person name="Rohde M."/>
            <person name="Verbarg S."/>
            <person name="Goker M."/>
            <person name="Bristow J."/>
            <person name="Eisen J.A."/>
            <person name="Markowitz V."/>
            <person name="Hugenholtz P."/>
            <person name="Kyrpides N.C."/>
            <person name="Klenk H.P."/>
            <person name="Woyke T."/>
        </authorList>
    </citation>
    <scope>NUCLEOTIDE SEQUENCE [LARGE SCALE GENOMIC DNA]</scope>
    <source>
        <strain evidence="6">ATCC 27775 / DSM 1100 / LMG 10767 / O</strain>
    </source>
</reference>
<feature type="short sequence motif" description="GXSXG" evidence="3">
    <location>
        <begin position="45"/>
        <end position="49"/>
    </location>
</feature>
<evidence type="ECO:0000259" key="4">
    <source>
        <dbReference type="PROSITE" id="PS51635"/>
    </source>
</evidence>
<dbReference type="Gene3D" id="3.40.1090.10">
    <property type="entry name" value="Cytosolic phospholipase A2 catalytic domain"/>
    <property type="match status" value="1"/>
</dbReference>
<sequence>MEKKLFRILSLDGGGIRGIIPATILSAIEEKAKKPISELFDLVAGTSTGGIIASGLLIPDAENANQPKYSAGNLLEFYTKEGARIFKKRLGLRVRGSNLVNETYLHDGLEQVLKEYFAQSELKDVLKPLVVTSYDIERRMPFYFKSRLAKSNPQSENFLLRDIARATSAAPTYFEPALLKNAKGDRLALVDGGVCANNPSIVAHSEAEELLRILRQNGNSAIHTKETDTREHGAKSITAEPNPERAADYFMVSIGTGNGLQPYPYDKTKGWGALTWATPVIDILMQGSAEVNHNHMQYILPDSPFGRHYIRINTMIDKDNSDMANAKPENIRALQAIADRLVRENEDRIEYVCKKLMA</sequence>
<dbReference type="InterPro" id="IPR002641">
    <property type="entry name" value="PNPLA_dom"/>
</dbReference>
<dbReference type="Pfam" id="PF01734">
    <property type="entry name" value="Patatin"/>
    <property type="match status" value="1"/>
</dbReference>
<evidence type="ECO:0000256" key="1">
    <source>
        <dbReference type="ARBA" id="ARBA00010240"/>
    </source>
</evidence>
<evidence type="ECO:0000313" key="5">
    <source>
        <dbReference type="EMBL" id="AEE49583.1"/>
    </source>
</evidence>
<gene>
    <name evidence="5" type="ordered locus">Halhy_1694</name>
</gene>
<dbReference type="GO" id="GO:0004620">
    <property type="term" value="F:phospholipase activity"/>
    <property type="evidence" value="ECO:0007669"/>
    <property type="project" value="TreeGrafter"/>
</dbReference>
<accession>F4L1S4</accession>
<protein>
    <submittedName>
        <fullName evidence="5">Patatin</fullName>
    </submittedName>
</protein>
<evidence type="ECO:0000256" key="2">
    <source>
        <dbReference type="ARBA" id="ARBA00023098"/>
    </source>
</evidence>
<dbReference type="PROSITE" id="PS51635">
    <property type="entry name" value="PNPLA"/>
    <property type="match status" value="1"/>
</dbReference>
<evidence type="ECO:0000256" key="3">
    <source>
        <dbReference type="PROSITE-ProRule" id="PRU01161"/>
    </source>
</evidence>
<keyword evidence="3" id="KW-0442">Lipid degradation</keyword>
<dbReference type="Proteomes" id="UP000008461">
    <property type="component" value="Chromosome"/>
</dbReference>
<feature type="short sequence motif" description="GXGXXG" evidence="3">
    <location>
        <begin position="13"/>
        <end position="18"/>
    </location>
</feature>
<name>F4L1S4_HALH1</name>